<name>A0A6L3VBP2_9BACI</name>
<dbReference type="AlphaFoldDB" id="A0A6L3VBP2"/>
<dbReference type="RefSeq" id="WP_151533598.1">
    <property type="nucleotide sequence ID" value="NZ_WBOS01000001.1"/>
</dbReference>
<gene>
    <name evidence="2" type="ORF">F7731_04715</name>
</gene>
<accession>A0A6L3VBP2</accession>
<feature type="transmembrane region" description="Helical" evidence="1">
    <location>
        <begin position="7"/>
        <end position="40"/>
    </location>
</feature>
<keyword evidence="3" id="KW-1185">Reference proteome</keyword>
<evidence type="ECO:0000313" key="2">
    <source>
        <dbReference type="EMBL" id="KAB2339000.1"/>
    </source>
</evidence>
<sequence length="65" mass="6734">MGKVTGLWLGWLGVIAAVVGFFFAPYWLGAIAVVLGLIVLASPQKALAWSSLVLGAIAILIPLLS</sequence>
<feature type="transmembrane region" description="Helical" evidence="1">
    <location>
        <begin position="46"/>
        <end position="64"/>
    </location>
</feature>
<organism evidence="2 3">
    <name type="scientific">Cytobacillus depressus</name>
    <dbReference type="NCBI Taxonomy" id="1602942"/>
    <lineage>
        <taxon>Bacteria</taxon>
        <taxon>Bacillati</taxon>
        <taxon>Bacillota</taxon>
        <taxon>Bacilli</taxon>
        <taxon>Bacillales</taxon>
        <taxon>Bacillaceae</taxon>
        <taxon>Cytobacillus</taxon>
    </lineage>
</organism>
<keyword evidence="1" id="KW-0812">Transmembrane</keyword>
<dbReference type="Proteomes" id="UP000481030">
    <property type="component" value="Unassembled WGS sequence"/>
</dbReference>
<evidence type="ECO:0000313" key="3">
    <source>
        <dbReference type="Proteomes" id="UP000481030"/>
    </source>
</evidence>
<keyword evidence="1" id="KW-0472">Membrane</keyword>
<keyword evidence="1" id="KW-1133">Transmembrane helix</keyword>
<comment type="caution">
    <text evidence="2">The sequence shown here is derived from an EMBL/GenBank/DDBJ whole genome shotgun (WGS) entry which is preliminary data.</text>
</comment>
<reference evidence="2 3" key="1">
    <citation type="journal article" date="2016" name="Antonie Van Leeuwenhoek">
        <title>Bacillus depressus sp. nov., isolated from soil of a sunflower field.</title>
        <authorList>
            <person name="Wei X."/>
            <person name="Xin D."/>
            <person name="Xin Y."/>
            <person name="Zhang H."/>
            <person name="Wang T."/>
            <person name="Zhang J."/>
        </authorList>
    </citation>
    <scope>NUCLEOTIDE SEQUENCE [LARGE SCALE GENOMIC DNA]</scope>
    <source>
        <strain evidence="2 3">BZ1</strain>
    </source>
</reference>
<protein>
    <submittedName>
        <fullName evidence="2">C4-dicarboxylate ABC transporter</fullName>
    </submittedName>
</protein>
<dbReference type="OrthoDB" id="2654589at2"/>
<dbReference type="EMBL" id="WBOS01000001">
    <property type="protein sequence ID" value="KAB2339000.1"/>
    <property type="molecule type" value="Genomic_DNA"/>
</dbReference>
<evidence type="ECO:0000256" key="1">
    <source>
        <dbReference type="SAM" id="Phobius"/>
    </source>
</evidence>
<proteinExistence type="predicted"/>